<dbReference type="GO" id="GO:0005874">
    <property type="term" value="C:microtubule"/>
    <property type="evidence" value="ECO:0007669"/>
    <property type="project" value="UniProtKB-KW"/>
</dbReference>
<comment type="subcellular location">
    <subcellularLocation>
        <location evidence="2 9">Cytoplasm</location>
        <location evidence="2 9">Cytoskeleton</location>
    </subcellularLocation>
</comment>
<gene>
    <name evidence="11" type="ORF">OC846_006003</name>
</gene>
<dbReference type="PANTHER" id="PTHR21500">
    <property type="entry name" value="TUBULIN-SPECIFIC CHAPERONE A"/>
    <property type="match status" value="1"/>
</dbReference>
<accession>A0AAN6JPD5</accession>
<dbReference type="Gene3D" id="1.20.58.90">
    <property type="match status" value="1"/>
</dbReference>
<name>A0AAN6JPD5_9BASI</name>
<evidence type="ECO:0000313" key="11">
    <source>
        <dbReference type="EMBL" id="KAK0544614.1"/>
    </source>
</evidence>
<dbReference type="SUPFAM" id="SSF46988">
    <property type="entry name" value="Tubulin chaperone cofactor A"/>
    <property type="match status" value="1"/>
</dbReference>
<keyword evidence="8 9" id="KW-0206">Cytoskeleton</keyword>
<evidence type="ECO:0000256" key="10">
    <source>
        <dbReference type="SAM" id="MobiDB-lite"/>
    </source>
</evidence>
<evidence type="ECO:0000256" key="3">
    <source>
        <dbReference type="ARBA" id="ARBA00006806"/>
    </source>
</evidence>
<keyword evidence="5 9" id="KW-0963">Cytoplasm</keyword>
<feature type="compositionally biased region" description="Basic and acidic residues" evidence="10">
    <location>
        <begin position="100"/>
        <end position="110"/>
    </location>
</feature>
<comment type="caution">
    <text evidence="11">The sequence shown here is derived from an EMBL/GenBank/DDBJ whole genome shotgun (WGS) entry which is preliminary data.</text>
</comment>
<protein>
    <recommendedName>
        <fullName evidence="4 9">Tubulin-specific chaperone A</fullName>
    </recommendedName>
</protein>
<dbReference type="AlphaFoldDB" id="A0AAN6JPD5"/>
<evidence type="ECO:0000256" key="5">
    <source>
        <dbReference type="ARBA" id="ARBA00022490"/>
    </source>
</evidence>
<evidence type="ECO:0000256" key="1">
    <source>
        <dbReference type="ARBA" id="ARBA00003046"/>
    </source>
</evidence>
<proteinExistence type="inferred from homology"/>
<evidence type="ECO:0000256" key="8">
    <source>
        <dbReference type="ARBA" id="ARBA00023212"/>
    </source>
</evidence>
<dbReference type="EMBL" id="JAPDMZ010000272">
    <property type="protein sequence ID" value="KAK0544614.1"/>
    <property type="molecule type" value="Genomic_DNA"/>
</dbReference>
<dbReference type="GO" id="GO:0005829">
    <property type="term" value="C:cytosol"/>
    <property type="evidence" value="ECO:0007669"/>
    <property type="project" value="TreeGrafter"/>
</dbReference>
<feature type="region of interest" description="Disordered" evidence="10">
    <location>
        <begin position="86"/>
        <end position="118"/>
    </location>
</feature>
<dbReference type="Proteomes" id="UP001176517">
    <property type="component" value="Unassembled WGS sequence"/>
</dbReference>
<sequence>MSANILRQLKIKTGVVSRLIKEETSYEKEAEKQEAHIQSLIQKGEDEWTINKQKQVLKESRDMIPDTTRRLTAAVSDLELVLEGLDEEASQSNEAQAARETLKEAAKARQEAGGPSAE</sequence>
<dbReference type="InterPro" id="IPR004226">
    <property type="entry name" value="TBCA"/>
</dbReference>
<comment type="function">
    <text evidence="1">Tubulin-folding protein; involved in the early step of the tubulin folding pathway.</text>
</comment>
<feature type="compositionally biased region" description="Low complexity" evidence="10">
    <location>
        <begin position="90"/>
        <end position="99"/>
    </location>
</feature>
<reference evidence="11" key="1">
    <citation type="journal article" date="2023" name="PhytoFront">
        <title>Draft Genome Resources of Seven Strains of Tilletia horrida, Causal Agent of Kernel Smut of Rice.</title>
        <authorList>
            <person name="Khanal S."/>
            <person name="Antony Babu S."/>
            <person name="Zhou X.G."/>
        </authorList>
    </citation>
    <scope>NUCLEOTIDE SEQUENCE</scope>
    <source>
        <strain evidence="11">TX6</strain>
    </source>
</reference>
<evidence type="ECO:0000256" key="6">
    <source>
        <dbReference type="ARBA" id="ARBA00022701"/>
    </source>
</evidence>
<dbReference type="Pfam" id="PF02970">
    <property type="entry name" value="TBCA"/>
    <property type="match status" value="1"/>
</dbReference>
<evidence type="ECO:0000313" key="12">
    <source>
        <dbReference type="Proteomes" id="UP001176517"/>
    </source>
</evidence>
<keyword evidence="12" id="KW-1185">Reference proteome</keyword>
<comment type="similarity">
    <text evidence="3 9">Belongs to the TBCA family.</text>
</comment>
<dbReference type="FunFam" id="1.20.58.90:FF:000010">
    <property type="entry name" value="Tubulin-specific chaperone A"/>
    <property type="match status" value="1"/>
</dbReference>
<keyword evidence="7 9" id="KW-0143">Chaperone</keyword>
<dbReference type="InterPro" id="IPR036126">
    <property type="entry name" value="TBCA_sf"/>
</dbReference>
<dbReference type="PANTHER" id="PTHR21500:SF0">
    <property type="entry name" value="TUBULIN-SPECIFIC CHAPERONE A"/>
    <property type="match status" value="1"/>
</dbReference>
<evidence type="ECO:0000256" key="9">
    <source>
        <dbReference type="RuleBase" id="RU364030"/>
    </source>
</evidence>
<evidence type="ECO:0000256" key="7">
    <source>
        <dbReference type="ARBA" id="ARBA00023186"/>
    </source>
</evidence>
<evidence type="ECO:0000256" key="2">
    <source>
        <dbReference type="ARBA" id="ARBA00004245"/>
    </source>
</evidence>
<dbReference type="GO" id="GO:0048487">
    <property type="term" value="F:beta-tubulin binding"/>
    <property type="evidence" value="ECO:0007669"/>
    <property type="project" value="InterPro"/>
</dbReference>
<keyword evidence="6 9" id="KW-0493">Microtubule</keyword>
<dbReference type="GO" id="GO:0007023">
    <property type="term" value="P:post-chaperonin tubulin folding pathway"/>
    <property type="evidence" value="ECO:0007669"/>
    <property type="project" value="UniProtKB-UniRule"/>
</dbReference>
<evidence type="ECO:0000256" key="4">
    <source>
        <dbReference type="ARBA" id="ARBA00015002"/>
    </source>
</evidence>
<organism evidence="11 12">
    <name type="scientific">Tilletia horrida</name>
    <dbReference type="NCBI Taxonomy" id="155126"/>
    <lineage>
        <taxon>Eukaryota</taxon>
        <taxon>Fungi</taxon>
        <taxon>Dikarya</taxon>
        <taxon>Basidiomycota</taxon>
        <taxon>Ustilaginomycotina</taxon>
        <taxon>Exobasidiomycetes</taxon>
        <taxon>Tilletiales</taxon>
        <taxon>Tilletiaceae</taxon>
        <taxon>Tilletia</taxon>
    </lineage>
</organism>
<dbReference type="GO" id="GO:0007021">
    <property type="term" value="P:tubulin complex assembly"/>
    <property type="evidence" value="ECO:0007669"/>
    <property type="project" value="UniProtKB-UniRule"/>
</dbReference>
<comment type="subunit">
    <text evidence="9">Supercomplex made of cofactors A to E. Cofactors A and D function by capturing and stabilizing tubulin in a quasi-native conformation. Cofactor E binds to the cofactor D-tubulin complex; interaction with cofactor C then causes the release of tubulin polypeptides that are committed to the native state.</text>
</comment>